<proteinExistence type="inferred from homology"/>
<sequence length="991" mass="114820">MTNFFFSAQYDYEYMTTLKLTNFQQKYNLPELEHRVLEFWDETQAFEKSVETRDPQKPYVFYDGPPFATGLPHYGHILASTIKDVVPRYWTMKGFRVNRVWGWDCHGIPIENMIEKELDLKGGKKGIEEMGIDKFNAACRAAILRFDKEWEKVIRRIGRWVDFKNSYKTMDKSFMESVWWAFKTLHDKGLVYEGKRVILYCPRCATPLSNFEIAMDNSYKDVEDNSVYVKFRVKGKTNEYFVAWTTTPWTLIGNVALAVDAKAQYVKVKSGDEYLWMAERLVNVILNKVKDLATKGSVDASLDSSAPPQNDMLILETVKGSALAGREYEPLYSYMPLDGKKAYYVGAADFVSLEEGTGLVHTAAIFGEDDYRFAVQHDLPRVPTLDDQGKFLDFVTPLKGVFYKKGESWIVDDLSKRGLMLRAEKTIHSYPFCYRCETPLYYNAVPAWFINVQKIKPELLKQNENINWYPKHLKHGRFGKGLETAPDWNISRSRYWGTPMPVWRSQTVQSSKLKVKSEVGKDFRIIGSLEELKKWAVDPRQVEKLTDIHREYLDDLEVWVDGAKTIKGKRVPEVFDCWIESGSMPYASLHYPFANEQTFKNSHPAQFIAEYIAQTRAWFYTLHVMSVGLFDKHTFENAVTTGTILAEDGTKMSKSKKNFPDPTLLFEKYGVDALRFYLMSSVVMKGENLNFSEAQVKELFQKTVQLLWNTFSFYKLYAQDNYQIKALDQLEITQVLDKWIVSKTHSLIKSVSQAMDHYDTVTSCRAILEFINELSTWYLRRSRERFKENPAAMEVFGWVLKQLVLVMAPFTPFISELIYQNLLAGESVHLGSWPTWDENHIHEQLEENMTLVRQIVEKAHAQRKAAQIKVRQPLSELRITNYELRIENELLEIIKEEVNVKKILVVQGKGELEVTLDTELTDELKIEGKARELIRLIQDLRKEKGLGVSEKVKIQLTKTYADLPQDLLADVKRKTLVESVVWGDKLELLPG</sequence>
<evidence type="ECO:0000256" key="13">
    <source>
        <dbReference type="ARBA" id="ARBA00025217"/>
    </source>
</evidence>
<evidence type="ECO:0000256" key="11">
    <source>
        <dbReference type="ARBA" id="ARBA00022917"/>
    </source>
</evidence>
<evidence type="ECO:0000313" key="18">
    <source>
        <dbReference type="EMBL" id="KKS87541.1"/>
    </source>
</evidence>
<evidence type="ECO:0000256" key="14">
    <source>
        <dbReference type="ARBA" id="ARBA00048359"/>
    </source>
</evidence>
<protein>
    <recommendedName>
        <fullName evidence="15">Isoleucine--tRNA ligase</fullName>
        <ecNumber evidence="15">6.1.1.5</ecNumber>
    </recommendedName>
    <alternativeName>
        <fullName evidence="15">Isoleucyl-tRNA synthetase</fullName>
        <shortName evidence="15">IleRS</shortName>
    </alternativeName>
</protein>
<keyword evidence="9 15" id="KW-0862">Zinc</keyword>
<dbReference type="GO" id="GO:0005524">
    <property type="term" value="F:ATP binding"/>
    <property type="evidence" value="ECO:0007669"/>
    <property type="project" value="UniProtKB-UniRule"/>
</dbReference>
<dbReference type="InterPro" id="IPR009080">
    <property type="entry name" value="tRNAsynth_Ia_anticodon-bd"/>
</dbReference>
<feature type="binding site" evidence="15">
    <location>
        <position position="654"/>
    </location>
    <ligand>
        <name>ATP</name>
        <dbReference type="ChEBI" id="CHEBI:30616"/>
    </ligand>
</feature>
<dbReference type="InterPro" id="IPR014729">
    <property type="entry name" value="Rossmann-like_a/b/a_fold"/>
</dbReference>
<keyword evidence="8 15" id="KW-0547">Nucleotide-binding</keyword>
<dbReference type="Pfam" id="PF08264">
    <property type="entry name" value="Anticodon_1"/>
    <property type="match status" value="1"/>
</dbReference>
<dbReference type="AlphaFoldDB" id="A0A0G1EX17"/>
<dbReference type="Gene3D" id="1.10.730.10">
    <property type="entry name" value="Isoleucyl-tRNA Synthetase, Domain 1"/>
    <property type="match status" value="1"/>
</dbReference>
<comment type="subcellular location">
    <subcellularLocation>
        <location evidence="2 15">Cytoplasm</location>
    </subcellularLocation>
</comment>
<evidence type="ECO:0000256" key="15">
    <source>
        <dbReference type="HAMAP-Rule" id="MF_02003"/>
    </source>
</evidence>
<evidence type="ECO:0000256" key="5">
    <source>
        <dbReference type="ARBA" id="ARBA00022490"/>
    </source>
</evidence>
<dbReference type="PRINTS" id="PR00984">
    <property type="entry name" value="TRNASYNTHILE"/>
</dbReference>
<comment type="subunit">
    <text evidence="4 15">Monomer.</text>
</comment>
<organism evidence="18 19">
    <name type="scientific">Candidatus Gottesmanbacteria bacterium GW2011_GWB1_43_11</name>
    <dbReference type="NCBI Taxonomy" id="1618446"/>
    <lineage>
        <taxon>Bacteria</taxon>
        <taxon>Candidatus Gottesmaniibacteriota</taxon>
    </lineage>
</organism>
<dbReference type="InterPro" id="IPR033709">
    <property type="entry name" value="Anticodon_Ile_ABEc"/>
</dbReference>
<dbReference type="PATRIC" id="fig|1618446.3.peg.387"/>
<dbReference type="HAMAP" id="MF_02003">
    <property type="entry name" value="Ile_tRNA_synth_type2"/>
    <property type="match status" value="1"/>
</dbReference>
<dbReference type="InterPro" id="IPR013155">
    <property type="entry name" value="M/V/L/I-tRNA-synth_anticd-bd"/>
</dbReference>
<dbReference type="PANTHER" id="PTHR42780:SF1">
    <property type="entry name" value="ISOLEUCINE--TRNA LIGASE, CYTOPLASMIC"/>
    <property type="match status" value="1"/>
</dbReference>
<comment type="catalytic activity">
    <reaction evidence="14 15">
        <text>tRNA(Ile) + L-isoleucine + ATP = L-isoleucyl-tRNA(Ile) + AMP + diphosphate</text>
        <dbReference type="Rhea" id="RHEA:11060"/>
        <dbReference type="Rhea" id="RHEA-COMP:9666"/>
        <dbReference type="Rhea" id="RHEA-COMP:9695"/>
        <dbReference type="ChEBI" id="CHEBI:30616"/>
        <dbReference type="ChEBI" id="CHEBI:33019"/>
        <dbReference type="ChEBI" id="CHEBI:58045"/>
        <dbReference type="ChEBI" id="CHEBI:78442"/>
        <dbReference type="ChEBI" id="CHEBI:78528"/>
        <dbReference type="ChEBI" id="CHEBI:456215"/>
        <dbReference type="EC" id="6.1.1.5"/>
    </reaction>
</comment>
<comment type="domain">
    <text evidence="15">IleRS has two distinct active sites: one for aminoacylation and one for editing. The misactivated valine is translocated from the active site to the editing site, which sterically excludes the correctly activated isoleucine. The single editing site contains two valyl binding pockets, one specific for each substrate (Val-AMP or Val-tRNA(Ile)).</text>
</comment>
<dbReference type="InterPro" id="IPR009008">
    <property type="entry name" value="Val/Leu/Ile-tRNA-synth_edit"/>
</dbReference>
<reference evidence="18 19" key="1">
    <citation type="journal article" date="2015" name="Nature">
        <title>rRNA introns, odd ribosomes, and small enigmatic genomes across a large radiation of phyla.</title>
        <authorList>
            <person name="Brown C.T."/>
            <person name="Hug L.A."/>
            <person name="Thomas B.C."/>
            <person name="Sharon I."/>
            <person name="Castelle C.J."/>
            <person name="Singh A."/>
            <person name="Wilkins M.J."/>
            <person name="Williams K.H."/>
            <person name="Banfield J.F."/>
        </authorList>
    </citation>
    <scope>NUCLEOTIDE SEQUENCE [LARGE SCALE GENOMIC DNA]</scope>
</reference>
<evidence type="ECO:0000256" key="7">
    <source>
        <dbReference type="ARBA" id="ARBA00022723"/>
    </source>
</evidence>
<keyword evidence="5 15" id="KW-0963">Cytoplasm</keyword>
<comment type="similarity">
    <text evidence="3 15">Belongs to the class-I aminoacyl-tRNA synthetase family. IleS type 2 subfamily.</text>
</comment>
<feature type="short sequence motif" description="'KMSKS' region" evidence="15">
    <location>
        <begin position="651"/>
        <end position="655"/>
    </location>
</feature>
<evidence type="ECO:0000256" key="1">
    <source>
        <dbReference type="ARBA" id="ARBA00001947"/>
    </source>
</evidence>
<evidence type="ECO:0000313" key="19">
    <source>
        <dbReference type="Proteomes" id="UP000034050"/>
    </source>
</evidence>
<evidence type="ECO:0000256" key="9">
    <source>
        <dbReference type="ARBA" id="ARBA00022833"/>
    </source>
</evidence>
<evidence type="ECO:0000256" key="4">
    <source>
        <dbReference type="ARBA" id="ARBA00011245"/>
    </source>
</evidence>
<dbReference type="InterPro" id="IPR002301">
    <property type="entry name" value="Ile-tRNA-ligase"/>
</dbReference>
<keyword evidence="7 15" id="KW-0479">Metal-binding</keyword>
<keyword evidence="11 15" id="KW-0648">Protein biosynthesis</keyword>
<dbReference type="GO" id="GO:0002161">
    <property type="term" value="F:aminoacyl-tRNA deacylase activity"/>
    <property type="evidence" value="ECO:0007669"/>
    <property type="project" value="InterPro"/>
</dbReference>
<dbReference type="GO" id="GO:0006428">
    <property type="term" value="P:isoleucyl-tRNA aminoacylation"/>
    <property type="evidence" value="ECO:0007669"/>
    <property type="project" value="UniProtKB-UniRule"/>
</dbReference>
<dbReference type="Gene3D" id="3.90.740.10">
    <property type="entry name" value="Valyl/Leucyl/Isoleucyl-tRNA synthetase, editing domain"/>
    <property type="match status" value="1"/>
</dbReference>
<dbReference type="InterPro" id="IPR001412">
    <property type="entry name" value="aa-tRNA-synth_I_CS"/>
</dbReference>
<dbReference type="EC" id="6.1.1.5" evidence="15"/>
<dbReference type="GO" id="GO:0000049">
    <property type="term" value="F:tRNA binding"/>
    <property type="evidence" value="ECO:0007669"/>
    <property type="project" value="InterPro"/>
</dbReference>
<dbReference type="Gene3D" id="3.40.50.620">
    <property type="entry name" value="HUPs"/>
    <property type="match status" value="2"/>
</dbReference>
<evidence type="ECO:0000256" key="6">
    <source>
        <dbReference type="ARBA" id="ARBA00022598"/>
    </source>
</evidence>
<name>A0A0G1EX17_9BACT</name>
<comment type="cofactor">
    <cofactor evidence="1 15">
        <name>Zn(2+)</name>
        <dbReference type="ChEBI" id="CHEBI:29105"/>
    </cofactor>
</comment>
<feature type="domain" description="Aminoacyl-tRNA synthetase class Ia" evidence="16">
    <location>
        <begin position="36"/>
        <end position="689"/>
    </location>
</feature>
<dbReference type="FunFam" id="3.40.50.620:FF:000063">
    <property type="entry name" value="Isoleucine--tRNA ligase"/>
    <property type="match status" value="1"/>
</dbReference>
<keyword evidence="10 15" id="KW-0067">ATP-binding</keyword>
<dbReference type="NCBIfam" id="TIGR00392">
    <property type="entry name" value="ileS"/>
    <property type="match status" value="1"/>
</dbReference>
<gene>
    <name evidence="15" type="primary">ileS</name>
    <name evidence="18" type="ORF">UV61_C0002G0262</name>
</gene>
<dbReference type="SUPFAM" id="SSF47323">
    <property type="entry name" value="Anticodon-binding domain of a subclass of class I aminoacyl-tRNA synthetases"/>
    <property type="match status" value="1"/>
</dbReference>
<dbReference type="GO" id="GO:0005737">
    <property type="term" value="C:cytoplasm"/>
    <property type="evidence" value="ECO:0007669"/>
    <property type="project" value="UniProtKB-SubCell"/>
</dbReference>
<evidence type="ECO:0000256" key="10">
    <source>
        <dbReference type="ARBA" id="ARBA00022840"/>
    </source>
</evidence>
<dbReference type="PROSITE" id="PS00178">
    <property type="entry name" value="AA_TRNA_LIGASE_I"/>
    <property type="match status" value="1"/>
</dbReference>
<dbReference type="GO" id="GO:0008270">
    <property type="term" value="F:zinc ion binding"/>
    <property type="evidence" value="ECO:0007669"/>
    <property type="project" value="UniProtKB-UniRule"/>
</dbReference>
<evidence type="ECO:0000256" key="8">
    <source>
        <dbReference type="ARBA" id="ARBA00022741"/>
    </source>
</evidence>
<evidence type="ECO:0000256" key="12">
    <source>
        <dbReference type="ARBA" id="ARBA00023146"/>
    </source>
</evidence>
<dbReference type="GO" id="GO:0004822">
    <property type="term" value="F:isoleucine-tRNA ligase activity"/>
    <property type="evidence" value="ECO:0007669"/>
    <property type="project" value="UniProtKB-UniRule"/>
</dbReference>
<dbReference type="InterPro" id="IPR023586">
    <property type="entry name" value="Ile-tRNA-ligase_type2"/>
</dbReference>
<dbReference type="Proteomes" id="UP000034050">
    <property type="component" value="Unassembled WGS sequence"/>
</dbReference>
<dbReference type="Pfam" id="PF00133">
    <property type="entry name" value="tRNA-synt_1"/>
    <property type="match status" value="1"/>
</dbReference>
<dbReference type="InterPro" id="IPR002300">
    <property type="entry name" value="aa-tRNA-synth_Ia"/>
</dbReference>
<evidence type="ECO:0000256" key="3">
    <source>
        <dbReference type="ARBA" id="ARBA00007078"/>
    </source>
</evidence>
<keyword evidence="12 15" id="KW-0030">Aminoacyl-tRNA synthetase</keyword>
<evidence type="ECO:0000256" key="2">
    <source>
        <dbReference type="ARBA" id="ARBA00004496"/>
    </source>
</evidence>
<dbReference type="STRING" id="1618446.UV61_C0002G0262"/>
<feature type="short sequence motif" description="'HIGH' region" evidence="15">
    <location>
        <begin position="66"/>
        <end position="76"/>
    </location>
</feature>
<keyword evidence="6 15" id="KW-0436">Ligase</keyword>
<comment type="function">
    <text evidence="13 15">Catalyzes the attachment of isoleucine to tRNA(Ile). As IleRS can inadvertently accommodate and process structurally similar amino acids such as valine, to avoid such errors it has two additional distinct tRNA(Ile)-dependent editing activities. One activity is designated as 'pretransfer' editing and involves the hydrolysis of activated Val-AMP. The other activity is designated 'posttransfer' editing and involves deacylation of mischarged Val-tRNA(Ile).</text>
</comment>
<dbReference type="SUPFAM" id="SSF52374">
    <property type="entry name" value="Nucleotidylyl transferase"/>
    <property type="match status" value="1"/>
</dbReference>
<accession>A0A0G1EX17</accession>
<evidence type="ECO:0000259" key="16">
    <source>
        <dbReference type="Pfam" id="PF00133"/>
    </source>
</evidence>
<dbReference type="EMBL" id="LCFD01000002">
    <property type="protein sequence ID" value="KKS87541.1"/>
    <property type="molecule type" value="Genomic_DNA"/>
</dbReference>
<dbReference type="CDD" id="cd07961">
    <property type="entry name" value="Anticodon_Ia_Ile_ABEc"/>
    <property type="match status" value="1"/>
</dbReference>
<dbReference type="PANTHER" id="PTHR42780">
    <property type="entry name" value="SOLEUCYL-TRNA SYNTHETASE"/>
    <property type="match status" value="1"/>
</dbReference>
<dbReference type="SUPFAM" id="SSF50677">
    <property type="entry name" value="ValRS/IleRS/LeuRS editing domain"/>
    <property type="match status" value="1"/>
</dbReference>
<evidence type="ECO:0000259" key="17">
    <source>
        <dbReference type="Pfam" id="PF08264"/>
    </source>
</evidence>
<feature type="domain" description="Methionyl/Valyl/Leucyl/Isoleucyl-tRNA synthetase anticodon-binding" evidence="17">
    <location>
        <begin position="737"/>
        <end position="875"/>
    </location>
</feature>
<comment type="caution">
    <text evidence="18">The sequence shown here is derived from an EMBL/GenBank/DDBJ whole genome shotgun (WGS) entry which is preliminary data.</text>
</comment>